<evidence type="ECO:0000259" key="2">
    <source>
        <dbReference type="SMART" id="SM00499"/>
    </source>
</evidence>
<dbReference type="Gene3D" id="1.10.110.10">
    <property type="entry name" value="Plant lipid-transfer and hydrophobic proteins"/>
    <property type="match status" value="1"/>
</dbReference>
<evidence type="ECO:0000313" key="4">
    <source>
        <dbReference type="Proteomes" id="UP000824469"/>
    </source>
</evidence>
<dbReference type="Pfam" id="PF14547">
    <property type="entry name" value="Hydrophob_seed"/>
    <property type="match status" value="1"/>
</dbReference>
<evidence type="ECO:0000313" key="3">
    <source>
        <dbReference type="EMBL" id="KAH9310987.1"/>
    </source>
</evidence>
<evidence type="ECO:0000256" key="1">
    <source>
        <dbReference type="SAM" id="MobiDB-lite"/>
    </source>
</evidence>
<gene>
    <name evidence="3" type="ORF">KI387_026022</name>
</gene>
<reference evidence="3 4" key="1">
    <citation type="journal article" date="2021" name="Nat. Plants">
        <title>The Taxus genome provides insights into paclitaxel biosynthesis.</title>
        <authorList>
            <person name="Xiong X."/>
            <person name="Gou J."/>
            <person name="Liao Q."/>
            <person name="Li Y."/>
            <person name="Zhou Q."/>
            <person name="Bi G."/>
            <person name="Li C."/>
            <person name="Du R."/>
            <person name="Wang X."/>
            <person name="Sun T."/>
            <person name="Guo L."/>
            <person name="Liang H."/>
            <person name="Lu P."/>
            <person name="Wu Y."/>
            <person name="Zhang Z."/>
            <person name="Ro D.K."/>
            <person name="Shang Y."/>
            <person name="Huang S."/>
            <person name="Yan J."/>
        </authorList>
    </citation>
    <scope>NUCLEOTIDE SEQUENCE [LARGE SCALE GENOMIC DNA]</scope>
    <source>
        <strain evidence="3">Ta-2019</strain>
    </source>
</reference>
<keyword evidence="4" id="KW-1185">Reference proteome</keyword>
<dbReference type="SUPFAM" id="SSF47699">
    <property type="entry name" value="Bifunctional inhibitor/lipid-transfer protein/seed storage 2S albumin"/>
    <property type="match status" value="1"/>
</dbReference>
<dbReference type="InterPro" id="IPR016140">
    <property type="entry name" value="Bifunc_inhib/LTP/seed_store"/>
</dbReference>
<organism evidence="3 4">
    <name type="scientific">Taxus chinensis</name>
    <name type="common">Chinese yew</name>
    <name type="synonym">Taxus wallichiana var. chinensis</name>
    <dbReference type="NCBI Taxonomy" id="29808"/>
    <lineage>
        <taxon>Eukaryota</taxon>
        <taxon>Viridiplantae</taxon>
        <taxon>Streptophyta</taxon>
        <taxon>Embryophyta</taxon>
        <taxon>Tracheophyta</taxon>
        <taxon>Spermatophyta</taxon>
        <taxon>Pinopsida</taxon>
        <taxon>Pinidae</taxon>
        <taxon>Conifers II</taxon>
        <taxon>Cupressales</taxon>
        <taxon>Taxaceae</taxon>
        <taxon>Taxus</taxon>
    </lineage>
</organism>
<dbReference type="EMBL" id="JAHRHJ020000006">
    <property type="protein sequence ID" value="KAH9310987.1"/>
    <property type="molecule type" value="Genomic_DNA"/>
</dbReference>
<dbReference type="InterPro" id="IPR027923">
    <property type="entry name" value="Hydrophob_seed_dom"/>
</dbReference>
<dbReference type="CDD" id="cd01958">
    <property type="entry name" value="HPS_like"/>
    <property type="match status" value="1"/>
</dbReference>
<comment type="caution">
    <text evidence="3">The sequence shown here is derived from an EMBL/GenBank/DDBJ whole genome shotgun (WGS) entry which is preliminary data.</text>
</comment>
<sequence>MGSAVEGVAEASWAGTGIVVVDKKRHEGGRREKGAVWGFGCMGKALEKSSPDAIVMFCRDHSCKCSEDNPPPPSPIPHSPPPTKKYYNPPPSTVTPTPPPPKVHYNPPLQSSAASPTSEKCPVDALKLGVCVNLLGGLVKISLGDPHTECCPLLKDIVELGAAACLCTTIRASVHKLNLILPVALDVFAQCSMKPPPGFTCPANS</sequence>
<dbReference type="InterPro" id="IPR036312">
    <property type="entry name" value="Bifun_inhib/LTP/seed_sf"/>
</dbReference>
<accession>A0AA38L861</accession>
<dbReference type="OMA" id="ACTPCTQ"/>
<proteinExistence type="predicted"/>
<dbReference type="Proteomes" id="UP000824469">
    <property type="component" value="Unassembled WGS sequence"/>
</dbReference>
<dbReference type="PANTHER" id="PTHR31731">
    <property type="match status" value="1"/>
</dbReference>
<dbReference type="AlphaFoldDB" id="A0AA38L861"/>
<dbReference type="SMART" id="SM00499">
    <property type="entry name" value="AAI"/>
    <property type="match status" value="1"/>
</dbReference>
<name>A0AA38L861_TAXCH</name>
<protein>
    <recommendedName>
        <fullName evidence="2">Bifunctional inhibitor/plant lipid transfer protein/seed storage helical domain-containing protein</fullName>
    </recommendedName>
</protein>
<dbReference type="InterPro" id="IPR051636">
    <property type="entry name" value="Plant_LTP/defense-related"/>
</dbReference>
<feature type="region of interest" description="Disordered" evidence="1">
    <location>
        <begin position="67"/>
        <end position="116"/>
    </location>
</feature>
<feature type="domain" description="Bifunctional inhibitor/plant lipid transfer protein/seed storage helical" evidence="2">
    <location>
        <begin position="121"/>
        <end position="201"/>
    </location>
</feature>
<feature type="compositionally biased region" description="Pro residues" evidence="1">
    <location>
        <begin position="69"/>
        <end position="102"/>
    </location>
</feature>